<dbReference type="SUPFAM" id="SSF51055">
    <property type="entry name" value="Carbohydrate binding domain"/>
    <property type="match status" value="1"/>
</dbReference>
<gene>
    <name evidence="3" type="ORF">CTheo_3709</name>
</gene>
<dbReference type="Gene3D" id="2.10.10.20">
    <property type="entry name" value="Carbohydrate-binding module superfamily 5/12"/>
    <property type="match status" value="1"/>
</dbReference>
<dbReference type="GO" id="GO:0005576">
    <property type="term" value="C:extracellular region"/>
    <property type="evidence" value="ECO:0007669"/>
    <property type="project" value="InterPro"/>
</dbReference>
<accession>A0A5N5QME9</accession>
<evidence type="ECO:0000256" key="1">
    <source>
        <dbReference type="ARBA" id="ARBA00022801"/>
    </source>
</evidence>
<evidence type="ECO:0000313" key="4">
    <source>
        <dbReference type="Proteomes" id="UP000383932"/>
    </source>
</evidence>
<keyword evidence="1" id="KW-0378">Hydrolase</keyword>
<dbReference type="PANTHER" id="PTHR31649:SF1">
    <property type="entry name" value="FARNESOIC ACID O-METHYL TRANSFERASE DOMAIN-CONTAINING PROTEIN"/>
    <property type="match status" value="1"/>
</dbReference>
<feature type="domain" description="Rhodanese" evidence="2">
    <location>
        <begin position="107"/>
        <end position="126"/>
    </location>
</feature>
<dbReference type="CDD" id="cd12214">
    <property type="entry name" value="ChiA1_BD"/>
    <property type="match status" value="1"/>
</dbReference>
<dbReference type="Proteomes" id="UP000383932">
    <property type="component" value="Unassembled WGS sequence"/>
</dbReference>
<dbReference type="EMBL" id="SSOP01000052">
    <property type="protein sequence ID" value="KAB5592849.1"/>
    <property type="molecule type" value="Genomic_DNA"/>
</dbReference>
<dbReference type="AlphaFoldDB" id="A0A5N5QME9"/>
<dbReference type="GO" id="GO:0030246">
    <property type="term" value="F:carbohydrate binding"/>
    <property type="evidence" value="ECO:0007669"/>
    <property type="project" value="InterPro"/>
</dbReference>
<dbReference type="GO" id="GO:0005975">
    <property type="term" value="P:carbohydrate metabolic process"/>
    <property type="evidence" value="ECO:0007669"/>
    <property type="project" value="InterPro"/>
</dbReference>
<protein>
    <recommendedName>
        <fullName evidence="2">Rhodanese domain-containing protein</fullName>
    </recommendedName>
</protein>
<dbReference type="InterPro" id="IPR006616">
    <property type="entry name" value="DM9_repeat"/>
</dbReference>
<dbReference type="SMART" id="SM00696">
    <property type="entry name" value="DM9"/>
    <property type="match status" value="1"/>
</dbReference>
<dbReference type="Pfam" id="PF11901">
    <property type="entry name" value="DM9"/>
    <property type="match status" value="1"/>
</dbReference>
<dbReference type="OrthoDB" id="2142040at2759"/>
<keyword evidence="4" id="KW-1185">Reference proteome</keyword>
<name>A0A5N5QME9_9AGAM</name>
<dbReference type="GO" id="GO:0004553">
    <property type="term" value="F:hydrolase activity, hydrolyzing O-glycosyl compounds"/>
    <property type="evidence" value="ECO:0007669"/>
    <property type="project" value="InterPro"/>
</dbReference>
<dbReference type="PROSITE" id="PS50206">
    <property type="entry name" value="RHODANESE_3"/>
    <property type="match status" value="1"/>
</dbReference>
<evidence type="ECO:0000259" key="2">
    <source>
        <dbReference type="PROSITE" id="PS50206"/>
    </source>
</evidence>
<reference evidence="3 4" key="1">
    <citation type="journal article" date="2019" name="Fungal Biol. Biotechnol.">
        <title>Draft genome sequence of fastidious pathogen Ceratobasidium theobromae, which causes vascular-streak dieback in Theobroma cacao.</title>
        <authorList>
            <person name="Ali S.S."/>
            <person name="Asman A."/>
            <person name="Shao J."/>
            <person name="Firmansyah A.P."/>
            <person name="Susilo A.W."/>
            <person name="Rosmana A."/>
            <person name="McMahon P."/>
            <person name="Junaid M."/>
            <person name="Guest D."/>
            <person name="Kheng T.Y."/>
            <person name="Meinhardt L.W."/>
            <person name="Bailey B.A."/>
        </authorList>
    </citation>
    <scope>NUCLEOTIDE SEQUENCE [LARGE SCALE GENOMIC DNA]</scope>
    <source>
        <strain evidence="3 4">CT2</strain>
    </source>
</reference>
<dbReference type="Pfam" id="PF02839">
    <property type="entry name" value="CBM_5_12"/>
    <property type="match status" value="1"/>
</dbReference>
<dbReference type="InterPro" id="IPR001763">
    <property type="entry name" value="Rhodanese-like_dom"/>
</dbReference>
<dbReference type="InterPro" id="IPR003610">
    <property type="entry name" value="CBM5/12"/>
</dbReference>
<organism evidence="3 4">
    <name type="scientific">Ceratobasidium theobromae</name>
    <dbReference type="NCBI Taxonomy" id="1582974"/>
    <lineage>
        <taxon>Eukaryota</taxon>
        <taxon>Fungi</taxon>
        <taxon>Dikarya</taxon>
        <taxon>Basidiomycota</taxon>
        <taxon>Agaricomycotina</taxon>
        <taxon>Agaricomycetes</taxon>
        <taxon>Cantharellales</taxon>
        <taxon>Ceratobasidiaceae</taxon>
        <taxon>Ceratobasidium</taxon>
    </lineage>
</organism>
<sequence>MVSCWEPGVEYGPDSVVEYQGLQYRIIQPHRSQGDWAPNVTPALWGREWGVPSTQPPPQHCEGDRPWDQHDHTKVELTEEEKGKNWMDLSPERRKQLEVGGGLAAGAAILAGGFFAWKKHKEHEEEKKAVAWGLQNWITDAQSRTQGFYSRGQTDDVAWVLAKGTAMVPQNAFIAGQESDGTPLFVARTYFEGGIHPGKFSPKFKKGAIIGFGGDELEVENYEILVAKPHAVRWVDASGPVQAQFLGRPVDGGREHDGSPLFIAQAPYKNGTHPGKAGGHLQGADITYGGDEKIVNPYRVLVYAQGY</sequence>
<dbReference type="PANTHER" id="PTHR31649">
    <property type="entry name" value="AGAP009604-PA"/>
    <property type="match status" value="1"/>
</dbReference>
<comment type="caution">
    <text evidence="3">The sequence shown here is derived from an EMBL/GenBank/DDBJ whole genome shotgun (WGS) entry which is preliminary data.</text>
</comment>
<proteinExistence type="predicted"/>
<dbReference type="InterPro" id="IPR036573">
    <property type="entry name" value="CBM_sf_5/12"/>
</dbReference>
<evidence type="ECO:0000313" key="3">
    <source>
        <dbReference type="EMBL" id="KAB5592849.1"/>
    </source>
</evidence>